<dbReference type="EMBL" id="JACHGW010000002">
    <property type="protein sequence ID" value="MBB6050704.1"/>
    <property type="molecule type" value="Genomic_DNA"/>
</dbReference>
<comment type="caution">
    <text evidence="2">The sequence shown here is derived from an EMBL/GenBank/DDBJ whole genome shotgun (WGS) entry which is preliminary data.</text>
</comment>
<dbReference type="Pfam" id="PF13472">
    <property type="entry name" value="Lipase_GDSL_2"/>
    <property type="match status" value="1"/>
</dbReference>
<dbReference type="AlphaFoldDB" id="A0A7W9W5R0"/>
<dbReference type="PANTHER" id="PTHR30383:SF5">
    <property type="entry name" value="SGNH HYDROLASE-TYPE ESTERASE DOMAIN-CONTAINING PROTEIN"/>
    <property type="match status" value="1"/>
</dbReference>
<protein>
    <submittedName>
        <fullName evidence="2">Lysophospholipase L1-like esterase</fullName>
    </submittedName>
</protein>
<dbReference type="Proteomes" id="UP000520814">
    <property type="component" value="Unassembled WGS sequence"/>
</dbReference>
<dbReference type="Gene3D" id="3.40.50.1110">
    <property type="entry name" value="SGNH hydrolase"/>
    <property type="match status" value="1"/>
</dbReference>
<evidence type="ECO:0000313" key="2">
    <source>
        <dbReference type="EMBL" id="MBB6050704.1"/>
    </source>
</evidence>
<proteinExistence type="predicted"/>
<sequence length="199" mass="22721">MQANPKQWEKEIAAFEAADRKRFPRPGGIVFVGSSTIRIWKSLEKDFPGYNTLNRGFGGSQLPDSTHFAPRILLPYQPRQIVLFAGTNDINAKRTPRQVAQDFSDFVVTVRQLLPRTRLSFIELTSSPSRWAQRDAVVETNRIIQRLCQRNGVDFIPVREKLFGPTGEPRPELFITDKLHLNADGYKILAEAVRPFLSR</sequence>
<feature type="domain" description="SGNH hydrolase-type esterase" evidence="1">
    <location>
        <begin position="42"/>
        <end position="188"/>
    </location>
</feature>
<dbReference type="InterPro" id="IPR051532">
    <property type="entry name" value="Ester_Hydrolysis_Enzymes"/>
</dbReference>
<accession>A0A7W9W5R0</accession>
<gene>
    <name evidence="2" type="ORF">HNQ39_002495</name>
</gene>
<dbReference type="InterPro" id="IPR013830">
    <property type="entry name" value="SGNH_hydro"/>
</dbReference>
<keyword evidence="3" id="KW-1185">Reference proteome</keyword>
<evidence type="ECO:0000259" key="1">
    <source>
        <dbReference type="Pfam" id="PF13472"/>
    </source>
</evidence>
<name>A0A7W9W5R0_ARMRO</name>
<dbReference type="SUPFAM" id="SSF52266">
    <property type="entry name" value="SGNH hydrolase"/>
    <property type="match status" value="1"/>
</dbReference>
<reference evidence="2 3" key="1">
    <citation type="submission" date="2020-08" db="EMBL/GenBank/DDBJ databases">
        <title>Genomic Encyclopedia of Type Strains, Phase IV (KMG-IV): sequencing the most valuable type-strain genomes for metagenomic binning, comparative biology and taxonomic classification.</title>
        <authorList>
            <person name="Goeker M."/>
        </authorList>
    </citation>
    <scope>NUCLEOTIDE SEQUENCE [LARGE SCALE GENOMIC DNA]</scope>
    <source>
        <strain evidence="2 3">DSM 23562</strain>
    </source>
</reference>
<dbReference type="PANTHER" id="PTHR30383">
    <property type="entry name" value="THIOESTERASE 1/PROTEASE 1/LYSOPHOSPHOLIPASE L1"/>
    <property type="match status" value="1"/>
</dbReference>
<dbReference type="GO" id="GO:0004622">
    <property type="term" value="F:phosphatidylcholine lysophospholipase activity"/>
    <property type="evidence" value="ECO:0007669"/>
    <property type="project" value="TreeGrafter"/>
</dbReference>
<dbReference type="RefSeq" id="WP_184196152.1">
    <property type="nucleotide sequence ID" value="NZ_JACHGW010000002.1"/>
</dbReference>
<organism evidence="2 3">
    <name type="scientific">Armatimonas rosea</name>
    <dbReference type="NCBI Taxonomy" id="685828"/>
    <lineage>
        <taxon>Bacteria</taxon>
        <taxon>Bacillati</taxon>
        <taxon>Armatimonadota</taxon>
        <taxon>Armatimonadia</taxon>
        <taxon>Armatimonadales</taxon>
        <taxon>Armatimonadaceae</taxon>
        <taxon>Armatimonas</taxon>
    </lineage>
</organism>
<dbReference type="InterPro" id="IPR036514">
    <property type="entry name" value="SGNH_hydro_sf"/>
</dbReference>
<evidence type="ECO:0000313" key="3">
    <source>
        <dbReference type="Proteomes" id="UP000520814"/>
    </source>
</evidence>